<feature type="domain" description="Exocyst complex component Sec10 N-terminal" evidence="7">
    <location>
        <begin position="50"/>
        <end position="163"/>
    </location>
</feature>
<keyword evidence="3" id="KW-0268">Exocytosis</keyword>
<evidence type="ECO:0000256" key="5">
    <source>
        <dbReference type="SAM" id="MobiDB-lite"/>
    </source>
</evidence>
<dbReference type="Proteomes" id="UP000298061">
    <property type="component" value="Unassembled WGS sequence"/>
</dbReference>
<gene>
    <name evidence="8" type="ORF">EWM64_g5290</name>
</gene>
<dbReference type="InterPro" id="IPR048627">
    <property type="entry name" value="Sec10_HB"/>
</dbReference>
<evidence type="ECO:0000313" key="9">
    <source>
        <dbReference type="Proteomes" id="UP000298061"/>
    </source>
</evidence>
<name>A0A4Y9ZX25_9AGAM</name>
<comment type="caution">
    <text evidence="8">The sequence shown here is derived from an EMBL/GenBank/DDBJ whole genome shotgun (WGS) entry which is preliminary data.</text>
</comment>
<evidence type="ECO:0000256" key="4">
    <source>
        <dbReference type="ARBA" id="ARBA00023054"/>
    </source>
</evidence>
<keyword evidence="4" id="KW-0175">Coiled coil</keyword>
<feature type="domain" description="Exocyst complex component Sec10-like alpha-helical bundle" evidence="6">
    <location>
        <begin position="173"/>
        <end position="814"/>
    </location>
</feature>
<dbReference type="STRING" id="135208.A0A4Y9ZX25"/>
<protein>
    <submittedName>
        <fullName evidence="8">Uncharacterized protein</fullName>
    </submittedName>
</protein>
<dbReference type="GO" id="GO:0006893">
    <property type="term" value="P:Golgi to plasma membrane transport"/>
    <property type="evidence" value="ECO:0007669"/>
    <property type="project" value="TreeGrafter"/>
</dbReference>
<evidence type="ECO:0000313" key="8">
    <source>
        <dbReference type="EMBL" id="TFY78720.1"/>
    </source>
</evidence>
<dbReference type="InterPro" id="IPR009976">
    <property type="entry name" value="Sec10-like"/>
</dbReference>
<evidence type="ECO:0000259" key="6">
    <source>
        <dbReference type="Pfam" id="PF07393"/>
    </source>
</evidence>
<accession>A0A4Y9ZX25</accession>
<feature type="region of interest" description="Disordered" evidence="5">
    <location>
        <begin position="280"/>
        <end position="299"/>
    </location>
</feature>
<dbReference type="PANTHER" id="PTHR12100">
    <property type="entry name" value="SEC10"/>
    <property type="match status" value="1"/>
</dbReference>
<sequence length="887" mass="99240">MDTDSSLDAVAEEALKLQSFEGKFDVKDFVGTFSEKLIAQSKADSGPFDPKPFIRTFEAAVDRLIAVRKDVQAKTEQMEKSVRVAEREYSKKMADLNRGFESVGTSFSGMEAKMSEVGRTAVRIGEQLESVHIQRQRAQAAYDLIDYYNQFARDDTTRLDALKKEGREGRQQVAVLLRRLSTVSKEVDLPSAEKVRLEWLITGQGFIFVQTRENIDKYCEKFEKDMLYLFDRCYRKGDPKMMHHCAQTLLDFNGGASCVQVYVNQHDFFINRVREKTSADDDNLWDSLPDPDTAPPRDEPSFKELLEEIRATVGQEAQIVQAVFPNPSFVMQVFLQRVFAQSIQGHMEGLLNRAAAMSDLAFLRVLQLVHIQTSLLVEDLKAYEVPTMASRSSSEFSRSLTGGSAAGAPTSTTATISTMLETAMEELFVPYTEGARYLERETRSLGELYTQYLLAFTRYHEKTLQKGKSSMFDRMMGQLGSTGTSGPSSTAASAFMRFGGMGDRNQDKPAEEPIREEDGLLSVDTAETMLKWHAEAIGRCVELSPANDTPKHAFALFRALAETLGSGYMETALETAMSRLESSDHTKAEPSLQALSVLRSVDLICHLWQQYVNIALLPLVTSSVTIRREMVVYNNQTVSKIEGAANNVVQRLTDAVVAWLSTQLSKQKKTDFKPKNDDLSFARVNTEPCEVCCETLEKVRDAATQNLSGKNLEVFLTEIGVSFHGLLLDHLRKFPVSATGGLMLAKDLKTYQDVIDSFNNPALHERFEFIRQLGNIFLVRPEILKSYITENYLGRIDSVLLRPYLAQRSDWGQFEKGFVDGGEDEVQAESKGFRDRFGMGRLSMMMKDLEGLRIGENMHVGMPALPGGFAGSFSISSRAFGKESSGS</sequence>
<comment type="similarity">
    <text evidence="1">Belongs to the SEC10 family.</text>
</comment>
<evidence type="ECO:0000259" key="7">
    <source>
        <dbReference type="Pfam" id="PF20667"/>
    </source>
</evidence>
<dbReference type="Pfam" id="PF20667">
    <property type="entry name" value="Sec10_N"/>
    <property type="match status" value="1"/>
</dbReference>
<evidence type="ECO:0000256" key="2">
    <source>
        <dbReference type="ARBA" id="ARBA00022448"/>
    </source>
</evidence>
<dbReference type="GO" id="GO:0006887">
    <property type="term" value="P:exocytosis"/>
    <property type="evidence" value="ECO:0007669"/>
    <property type="project" value="UniProtKB-KW"/>
</dbReference>
<dbReference type="InterPro" id="IPR048625">
    <property type="entry name" value="Sec10_N"/>
</dbReference>
<organism evidence="8 9">
    <name type="scientific">Hericium alpestre</name>
    <dbReference type="NCBI Taxonomy" id="135208"/>
    <lineage>
        <taxon>Eukaryota</taxon>
        <taxon>Fungi</taxon>
        <taxon>Dikarya</taxon>
        <taxon>Basidiomycota</taxon>
        <taxon>Agaricomycotina</taxon>
        <taxon>Agaricomycetes</taxon>
        <taxon>Russulales</taxon>
        <taxon>Hericiaceae</taxon>
        <taxon>Hericium</taxon>
    </lineage>
</organism>
<keyword evidence="9" id="KW-1185">Reference proteome</keyword>
<dbReference type="EMBL" id="SFCI01000627">
    <property type="protein sequence ID" value="TFY78720.1"/>
    <property type="molecule type" value="Genomic_DNA"/>
</dbReference>
<proteinExistence type="inferred from homology"/>
<evidence type="ECO:0000256" key="1">
    <source>
        <dbReference type="ARBA" id="ARBA00006572"/>
    </source>
</evidence>
<evidence type="ECO:0000256" key="3">
    <source>
        <dbReference type="ARBA" id="ARBA00022483"/>
    </source>
</evidence>
<keyword evidence="2" id="KW-0813">Transport</keyword>
<reference evidence="8 9" key="1">
    <citation type="submission" date="2019-02" db="EMBL/GenBank/DDBJ databases">
        <title>Genome sequencing of the rare red list fungi Hericium alpestre (H. flagellum).</title>
        <authorList>
            <person name="Buettner E."/>
            <person name="Kellner H."/>
        </authorList>
    </citation>
    <scope>NUCLEOTIDE SEQUENCE [LARGE SCALE GENOMIC DNA]</scope>
    <source>
        <strain evidence="8 9">DSM 108284</strain>
    </source>
</reference>
<dbReference type="AlphaFoldDB" id="A0A4Y9ZX25"/>
<dbReference type="Pfam" id="PF07393">
    <property type="entry name" value="Sec10_HB"/>
    <property type="match status" value="1"/>
</dbReference>
<dbReference type="GO" id="GO:0000145">
    <property type="term" value="C:exocyst"/>
    <property type="evidence" value="ECO:0007669"/>
    <property type="project" value="TreeGrafter"/>
</dbReference>
<dbReference type="PANTHER" id="PTHR12100:SF0">
    <property type="entry name" value="EXOCYST COMPLEX COMPONENT 5"/>
    <property type="match status" value="1"/>
</dbReference>
<dbReference type="OrthoDB" id="125856at2759"/>